<accession>A0ABW1IYA1</accession>
<dbReference type="Pfam" id="PF00664">
    <property type="entry name" value="ABC_membrane"/>
    <property type="match status" value="1"/>
</dbReference>
<name>A0ABW1IYA1_9PSEU</name>
<dbReference type="Pfam" id="PF00005">
    <property type="entry name" value="ABC_tran"/>
    <property type="match status" value="1"/>
</dbReference>
<evidence type="ECO:0000259" key="6">
    <source>
        <dbReference type="PROSITE" id="PS50893"/>
    </source>
</evidence>
<feature type="transmembrane region" description="Helical" evidence="5">
    <location>
        <begin position="162"/>
        <end position="181"/>
    </location>
</feature>
<feature type="transmembrane region" description="Helical" evidence="5">
    <location>
        <begin position="249"/>
        <end position="270"/>
    </location>
</feature>
<dbReference type="Gene3D" id="3.40.50.300">
    <property type="entry name" value="P-loop containing nucleotide triphosphate hydrolases"/>
    <property type="match status" value="1"/>
</dbReference>
<dbReference type="InterPro" id="IPR017871">
    <property type="entry name" value="ABC_transporter-like_CS"/>
</dbReference>
<dbReference type="PROSITE" id="PS50929">
    <property type="entry name" value="ABC_TM1F"/>
    <property type="match status" value="1"/>
</dbReference>
<dbReference type="PROSITE" id="PS50893">
    <property type="entry name" value="ABC_TRANSPORTER_2"/>
    <property type="match status" value="1"/>
</dbReference>
<feature type="transmembrane region" description="Helical" evidence="5">
    <location>
        <begin position="136"/>
        <end position="156"/>
    </location>
</feature>
<keyword evidence="3 5" id="KW-1133">Transmembrane helix</keyword>
<feature type="transmembrane region" description="Helical" evidence="5">
    <location>
        <begin position="23"/>
        <end position="48"/>
    </location>
</feature>
<dbReference type="InterPro" id="IPR036640">
    <property type="entry name" value="ABC1_TM_sf"/>
</dbReference>
<dbReference type="PROSITE" id="PS00211">
    <property type="entry name" value="ABC_TRANSPORTER_1"/>
    <property type="match status" value="1"/>
</dbReference>
<dbReference type="SUPFAM" id="SSF90123">
    <property type="entry name" value="ABC transporter transmembrane region"/>
    <property type="match status" value="1"/>
</dbReference>
<dbReference type="SUPFAM" id="SSF52540">
    <property type="entry name" value="P-loop containing nucleoside triphosphate hydrolases"/>
    <property type="match status" value="1"/>
</dbReference>
<evidence type="ECO:0000313" key="8">
    <source>
        <dbReference type="EMBL" id="MFC5993498.1"/>
    </source>
</evidence>
<feature type="domain" description="ABC transmembrane type-1" evidence="7">
    <location>
        <begin position="25"/>
        <end position="305"/>
    </location>
</feature>
<dbReference type="InterPro" id="IPR011527">
    <property type="entry name" value="ABC1_TM_dom"/>
</dbReference>
<evidence type="ECO:0000256" key="4">
    <source>
        <dbReference type="ARBA" id="ARBA00023136"/>
    </source>
</evidence>
<evidence type="ECO:0000256" key="2">
    <source>
        <dbReference type="ARBA" id="ARBA00022692"/>
    </source>
</evidence>
<dbReference type="PANTHER" id="PTHR43394">
    <property type="entry name" value="ATP-DEPENDENT PERMEASE MDL1, MITOCHONDRIAL"/>
    <property type="match status" value="1"/>
</dbReference>
<dbReference type="Proteomes" id="UP001596302">
    <property type="component" value="Unassembled WGS sequence"/>
</dbReference>
<evidence type="ECO:0000256" key="1">
    <source>
        <dbReference type="ARBA" id="ARBA00004651"/>
    </source>
</evidence>
<feature type="transmembrane region" description="Helical" evidence="5">
    <location>
        <begin position="60"/>
        <end position="78"/>
    </location>
</feature>
<organism evidence="8 9">
    <name type="scientific">Pseudonocardia hispaniensis</name>
    <dbReference type="NCBI Taxonomy" id="904933"/>
    <lineage>
        <taxon>Bacteria</taxon>
        <taxon>Bacillati</taxon>
        <taxon>Actinomycetota</taxon>
        <taxon>Actinomycetes</taxon>
        <taxon>Pseudonocardiales</taxon>
        <taxon>Pseudonocardiaceae</taxon>
        <taxon>Pseudonocardia</taxon>
    </lineage>
</organism>
<evidence type="ECO:0000256" key="3">
    <source>
        <dbReference type="ARBA" id="ARBA00022989"/>
    </source>
</evidence>
<comment type="subcellular location">
    <subcellularLocation>
        <location evidence="1">Cell membrane</location>
        <topology evidence="1">Multi-pass membrane protein</topology>
    </subcellularLocation>
</comment>
<dbReference type="PANTHER" id="PTHR43394:SF1">
    <property type="entry name" value="ATP-BINDING CASSETTE SUB-FAMILY B MEMBER 10, MITOCHONDRIAL"/>
    <property type="match status" value="1"/>
</dbReference>
<keyword evidence="2 5" id="KW-0812">Transmembrane</keyword>
<dbReference type="RefSeq" id="WP_379583118.1">
    <property type="nucleotide sequence ID" value="NZ_JBHSQW010000009.1"/>
</dbReference>
<keyword evidence="9" id="KW-1185">Reference proteome</keyword>
<dbReference type="InterPro" id="IPR039421">
    <property type="entry name" value="Type_1_exporter"/>
</dbReference>
<evidence type="ECO:0000259" key="7">
    <source>
        <dbReference type="PROSITE" id="PS50929"/>
    </source>
</evidence>
<dbReference type="EMBL" id="JBHSQW010000009">
    <property type="protein sequence ID" value="MFC5993498.1"/>
    <property type="molecule type" value="Genomic_DNA"/>
</dbReference>
<dbReference type="Gene3D" id="1.20.1560.10">
    <property type="entry name" value="ABC transporter type 1, transmembrane domain"/>
    <property type="match status" value="1"/>
</dbReference>
<evidence type="ECO:0000313" key="9">
    <source>
        <dbReference type="Proteomes" id="UP001596302"/>
    </source>
</evidence>
<protein>
    <submittedName>
        <fullName evidence="8">ABC transporter transmembrane domain-containing protein</fullName>
    </submittedName>
</protein>
<gene>
    <name evidence="8" type="ORF">ACFQE5_04620</name>
</gene>
<sequence length="563" mass="57651">MGSETITGRSVLRASVTSQGRHVGLASLFLVGHQAGEALVPVLVGAVIDNAVTTGDAEALARWLLLLGLDFAMLSFSYRWGARRSWLADVRADQRLRLLVTDRVLDPRGGAETGRLPGSLVAIAVADAKRVGIVNFALPMGLAAAVATAVVAVALLRISLPLGLLILFGTPPLLALVHLLGRPVERRSGPEQERGAQAAGVAADLVAGVRVLKGIGAEPAAVRRYVATSRDALAATLGATRAQAGYQGAVLAANGLFLALVALVGGRLAMRGEISVGGLVAAVGLAQYLIAPLQIFGWVNGQLAQARASAARIAAVLSAPVVVGGGTRPAPADPRGELRVRALTHGPLDGLELTVRPGELLGVAADPPAATALLRCLGREAEPDGGAIELDGVPLAEYPPAAARRLVLVAAHDAELFAGTLRENVLAGAPPGRDPAPAMAAAQADQVAGVLPDGVHTAIAEQGRSLSGGQRQRVALARALAADAPVLVLHDPTTAVDAVTEARIAAALRQVRRGRTTLLLATSPALLGVADRVVVLDRGRVRAEGTHHELLHADADYRAAVLG</sequence>
<dbReference type="InterPro" id="IPR027417">
    <property type="entry name" value="P-loop_NTPase"/>
</dbReference>
<keyword evidence="4 5" id="KW-0472">Membrane</keyword>
<dbReference type="InterPro" id="IPR003439">
    <property type="entry name" value="ABC_transporter-like_ATP-bd"/>
</dbReference>
<evidence type="ECO:0000256" key="5">
    <source>
        <dbReference type="SAM" id="Phobius"/>
    </source>
</evidence>
<proteinExistence type="predicted"/>
<comment type="caution">
    <text evidence="8">The sequence shown here is derived from an EMBL/GenBank/DDBJ whole genome shotgun (WGS) entry which is preliminary data.</text>
</comment>
<feature type="domain" description="ABC transporter" evidence="6">
    <location>
        <begin position="332"/>
        <end position="563"/>
    </location>
</feature>
<feature type="transmembrane region" description="Helical" evidence="5">
    <location>
        <begin position="276"/>
        <end position="299"/>
    </location>
</feature>
<reference evidence="9" key="1">
    <citation type="journal article" date="2019" name="Int. J. Syst. Evol. Microbiol.">
        <title>The Global Catalogue of Microorganisms (GCM) 10K type strain sequencing project: providing services to taxonomists for standard genome sequencing and annotation.</title>
        <authorList>
            <consortium name="The Broad Institute Genomics Platform"/>
            <consortium name="The Broad Institute Genome Sequencing Center for Infectious Disease"/>
            <person name="Wu L."/>
            <person name="Ma J."/>
        </authorList>
    </citation>
    <scope>NUCLEOTIDE SEQUENCE [LARGE SCALE GENOMIC DNA]</scope>
    <source>
        <strain evidence="9">CCM 8391</strain>
    </source>
</reference>